<accession>A0A0B4R3E5</accession>
<dbReference type="InterPro" id="IPR059117">
    <property type="entry name" value="APS_kinase_dom"/>
</dbReference>
<dbReference type="Pfam" id="PF14306">
    <property type="entry name" value="PUA_2"/>
    <property type="match status" value="1"/>
</dbReference>
<dbReference type="EMBL" id="KF927026">
    <property type="protein sequence ID" value="AIW47218.1"/>
    <property type="molecule type" value="mRNA"/>
</dbReference>
<dbReference type="GO" id="GO:0004020">
    <property type="term" value="F:adenylylsulfate kinase activity"/>
    <property type="evidence" value="ECO:0007669"/>
    <property type="project" value="UniProtKB-EC"/>
</dbReference>
<keyword evidence="3" id="KW-0547">Nucleotide-binding</keyword>
<dbReference type="GO" id="GO:0005524">
    <property type="term" value="F:ATP binding"/>
    <property type="evidence" value="ECO:0007669"/>
    <property type="project" value="InterPro"/>
</dbReference>
<proteinExistence type="evidence at transcript level"/>
<keyword evidence="2 8" id="KW-0808">Transferase</keyword>
<evidence type="ECO:0000256" key="4">
    <source>
        <dbReference type="ARBA" id="ARBA00022840"/>
    </source>
</evidence>
<dbReference type="VEuPathDB" id="AmoebaDB:MBAL_010467"/>
<dbReference type="GO" id="GO:0004781">
    <property type="term" value="F:sulfate adenylyltransferase (ATP) activity"/>
    <property type="evidence" value="ECO:0007669"/>
    <property type="project" value="TreeGrafter"/>
</dbReference>
<dbReference type="PANTHER" id="PTHR42700">
    <property type="entry name" value="SULFATE ADENYLYLTRANSFERASE"/>
    <property type="match status" value="1"/>
</dbReference>
<dbReference type="AlphaFoldDB" id="A0A0B4R3E5"/>
<dbReference type="InterPro" id="IPR025980">
    <property type="entry name" value="ATP-Sase_PUA-like_dom"/>
</dbReference>
<dbReference type="CDD" id="cd02027">
    <property type="entry name" value="APSK"/>
    <property type="match status" value="1"/>
</dbReference>
<evidence type="ECO:0000259" key="6">
    <source>
        <dbReference type="Pfam" id="PF01583"/>
    </source>
</evidence>
<dbReference type="Gene3D" id="3.40.50.300">
    <property type="entry name" value="P-loop containing nucleotide triphosphate hydrolases"/>
    <property type="match status" value="1"/>
</dbReference>
<dbReference type="InterPro" id="IPR050512">
    <property type="entry name" value="Sulf_AdTrans/APS_kinase"/>
</dbReference>
<protein>
    <recommendedName>
        <fullName evidence="1">adenylyl-sulfate kinase</fullName>
        <ecNumber evidence="1">2.7.1.25</ecNumber>
    </recommendedName>
</protein>
<sequence length="528" mass="55563">MLTPSPPAPLRRPRAPSASYTPPPLYGRPAARPAMASGAELAALRAPSPGRPEHVLRPRQLAAAEMVLSGALAPLAGFMTRREALHVASRGALASGAAWPLPVTLGDEEGRLVAVMEVEDVWQEGAGEWRVGGELRGVEAPVHRDLARLRTTPAAVRSALARGPHASAVAHFTRHAATPRAVAVARSAPESIAGPAACTVLCESDADYVCRALSWEAALRGGAGAARLSLVPAAVDAPRTRDGLLRLAALRSIVARNYGFSHVSVGPEPEHLDGLVGLRDSLAAAREMQQPTGVVPVLVGEAEQEALARELAALREGDLARAGARGRVARVLSTRYAPGSARGVCLFFTGLSGSGKSTIANAVAQRLLLCGDARPVVVLDGDVVRHNLSKGLGFSKADRRVDANIERIGFVASLVVKCRGVAICAPIAPYEGSRARARQMCGEHGAFVEVHVATPLAECERRDTKGLYARARQGLLKGLTGVDDPYEEPRAPELRIDTAGRTLESCVDEVMSALARMKLVHEDPQADS</sequence>
<dbReference type="Pfam" id="PF01583">
    <property type="entry name" value="APS_kinase"/>
    <property type="match status" value="1"/>
</dbReference>
<evidence type="ECO:0000256" key="2">
    <source>
        <dbReference type="ARBA" id="ARBA00022679"/>
    </source>
</evidence>
<reference evidence="8" key="1">
    <citation type="journal article" date="2015" name="Mol. Biol. Evol.">
        <title>Lateral gene transfer and gene duplication played a key role in the evolution of Mastigamoeba balamuthi hydrogenosomes.</title>
        <authorList>
            <person name="Nyvltova E."/>
            <person name="Stairs C.W."/>
            <person name="Hrdy I."/>
            <person name="Ridl J."/>
            <person name="Mach J."/>
            <person name="Paces J."/>
            <person name="Roger A.J."/>
            <person name="Tachezy J."/>
        </authorList>
    </citation>
    <scope>NUCLEOTIDE SEQUENCE</scope>
    <source>
        <strain evidence="8">ATCC 30984</strain>
    </source>
</reference>
<dbReference type="GO" id="GO:0019379">
    <property type="term" value="P:sulfate assimilation, phosphoadenylyl sulfate reduction by phosphoadenylyl-sulfate reductase (thioredoxin)"/>
    <property type="evidence" value="ECO:0007669"/>
    <property type="project" value="TreeGrafter"/>
</dbReference>
<dbReference type="EC" id="2.7.1.25" evidence="1"/>
<dbReference type="GO" id="GO:0005737">
    <property type="term" value="C:cytoplasm"/>
    <property type="evidence" value="ECO:0007669"/>
    <property type="project" value="TreeGrafter"/>
</dbReference>
<dbReference type="Gene3D" id="3.10.400.10">
    <property type="entry name" value="Sulfate adenylyltransferase"/>
    <property type="match status" value="1"/>
</dbReference>
<organism evidence="8">
    <name type="scientific">Mastigamoeba balamuthi</name>
    <name type="common">Phreatamoeba balamuthi</name>
    <dbReference type="NCBI Taxonomy" id="108607"/>
    <lineage>
        <taxon>Eukaryota</taxon>
        <taxon>Amoebozoa</taxon>
        <taxon>Evosea</taxon>
        <taxon>Archamoebae</taxon>
        <taxon>Mastigamoebida</taxon>
        <taxon>Mastigamoebidae</taxon>
        <taxon>Mastigamoeba</taxon>
    </lineage>
</organism>
<feature type="compositionally biased region" description="Pro residues" evidence="5">
    <location>
        <begin position="1"/>
        <end position="10"/>
    </location>
</feature>
<evidence type="ECO:0000259" key="7">
    <source>
        <dbReference type="Pfam" id="PF14306"/>
    </source>
</evidence>
<evidence type="ECO:0000256" key="5">
    <source>
        <dbReference type="SAM" id="MobiDB-lite"/>
    </source>
</evidence>
<name>A0A0B4R3E5_MASBA</name>
<dbReference type="GO" id="GO:0010134">
    <property type="term" value="P:sulfate assimilation via adenylyl sulfate reduction"/>
    <property type="evidence" value="ECO:0007669"/>
    <property type="project" value="TreeGrafter"/>
</dbReference>
<dbReference type="NCBIfam" id="TIGR00455">
    <property type="entry name" value="apsK"/>
    <property type="match status" value="1"/>
</dbReference>
<evidence type="ECO:0000256" key="3">
    <source>
        <dbReference type="ARBA" id="ARBA00022741"/>
    </source>
</evidence>
<evidence type="ECO:0000256" key="1">
    <source>
        <dbReference type="ARBA" id="ARBA00012121"/>
    </source>
</evidence>
<feature type="region of interest" description="Disordered" evidence="5">
    <location>
        <begin position="1"/>
        <end position="31"/>
    </location>
</feature>
<dbReference type="InterPro" id="IPR002891">
    <property type="entry name" value="APS"/>
</dbReference>
<dbReference type="InterPro" id="IPR027417">
    <property type="entry name" value="P-loop_NTPase"/>
</dbReference>
<feature type="domain" description="ATP-sulfurylase PUA-like" evidence="7">
    <location>
        <begin position="35"/>
        <end position="110"/>
    </location>
</feature>
<dbReference type="PANTHER" id="PTHR42700:SF1">
    <property type="entry name" value="SULFATE ADENYLYLTRANSFERASE"/>
    <property type="match status" value="1"/>
</dbReference>
<dbReference type="SUPFAM" id="SSF52540">
    <property type="entry name" value="P-loop containing nucleoside triphosphate hydrolases"/>
    <property type="match status" value="1"/>
</dbReference>
<keyword evidence="4" id="KW-0067">ATP-binding</keyword>
<dbReference type="NCBIfam" id="NF003013">
    <property type="entry name" value="PRK03846.1"/>
    <property type="match status" value="1"/>
</dbReference>
<dbReference type="InterPro" id="IPR015947">
    <property type="entry name" value="PUA-like_sf"/>
</dbReference>
<feature type="domain" description="APS kinase" evidence="6">
    <location>
        <begin position="342"/>
        <end position="497"/>
    </location>
</feature>
<keyword evidence="8" id="KW-0418">Kinase</keyword>
<evidence type="ECO:0000313" key="8">
    <source>
        <dbReference type="EMBL" id="AIW47218.1"/>
    </source>
</evidence>
<dbReference type="SUPFAM" id="SSF88697">
    <property type="entry name" value="PUA domain-like"/>
    <property type="match status" value="1"/>
</dbReference>